<dbReference type="InterPro" id="IPR003172">
    <property type="entry name" value="ML_dom"/>
</dbReference>
<dbReference type="Gene3D" id="2.60.40.770">
    <property type="match status" value="1"/>
</dbReference>
<evidence type="ECO:0000256" key="1">
    <source>
        <dbReference type="SAM" id="SignalP"/>
    </source>
</evidence>
<sequence length="181" mass="20151">MEVAALCLLAACVVTTVAGQYVSEFKPEKFRDLGGDSGTAQQCSGSKQNFTLQFSPTSITLSEPLKISFDVTPLTDMKEGKACYKLYLDQASDTDQLYDGCRPFNCRQINKLFPKMCPFRKGATAKGTVEINLKEVTTFVPVGKFKLRVEMVDTSGEQFLCGELHFRVPSPSYDDDYDDDY</sequence>
<proteinExistence type="predicted"/>
<protein>
    <recommendedName>
        <fullName evidence="2">MD-2-related lipid-recognition domain-containing protein</fullName>
    </recommendedName>
</protein>
<name>A0AAD9N041_RIDPI</name>
<dbReference type="EMBL" id="JAODUO010002985">
    <property type="protein sequence ID" value="KAK2149379.1"/>
    <property type="molecule type" value="Genomic_DNA"/>
</dbReference>
<feature type="signal peptide" evidence="1">
    <location>
        <begin position="1"/>
        <end position="19"/>
    </location>
</feature>
<dbReference type="Proteomes" id="UP001209878">
    <property type="component" value="Unassembled WGS sequence"/>
</dbReference>
<comment type="caution">
    <text evidence="3">The sequence shown here is derived from an EMBL/GenBank/DDBJ whole genome shotgun (WGS) entry which is preliminary data.</text>
</comment>
<dbReference type="Pfam" id="PF02221">
    <property type="entry name" value="E1_DerP2_DerF2"/>
    <property type="match status" value="1"/>
</dbReference>
<gene>
    <name evidence="3" type="ORF">NP493_3001g00004</name>
</gene>
<accession>A0AAD9N041</accession>
<feature type="domain" description="MD-2-related lipid-recognition" evidence="2">
    <location>
        <begin position="41"/>
        <end position="167"/>
    </location>
</feature>
<evidence type="ECO:0000259" key="2">
    <source>
        <dbReference type="Pfam" id="PF02221"/>
    </source>
</evidence>
<feature type="chain" id="PRO_5042017963" description="MD-2-related lipid-recognition domain-containing protein" evidence="1">
    <location>
        <begin position="20"/>
        <end position="181"/>
    </location>
</feature>
<evidence type="ECO:0000313" key="3">
    <source>
        <dbReference type="EMBL" id="KAK2149379.1"/>
    </source>
</evidence>
<keyword evidence="1" id="KW-0732">Signal</keyword>
<dbReference type="AlphaFoldDB" id="A0AAD9N041"/>
<reference evidence="3" key="1">
    <citation type="journal article" date="2023" name="Mol. Biol. Evol.">
        <title>Third-Generation Sequencing Reveals the Adaptive Role of the Epigenome in Three Deep-Sea Polychaetes.</title>
        <authorList>
            <person name="Perez M."/>
            <person name="Aroh O."/>
            <person name="Sun Y."/>
            <person name="Lan Y."/>
            <person name="Juniper S.K."/>
            <person name="Young C.R."/>
            <person name="Angers B."/>
            <person name="Qian P.Y."/>
        </authorList>
    </citation>
    <scope>NUCLEOTIDE SEQUENCE</scope>
    <source>
        <strain evidence="3">R07B-5</strain>
    </source>
</reference>
<organism evidence="3 4">
    <name type="scientific">Ridgeia piscesae</name>
    <name type="common">Tubeworm</name>
    <dbReference type="NCBI Taxonomy" id="27915"/>
    <lineage>
        <taxon>Eukaryota</taxon>
        <taxon>Metazoa</taxon>
        <taxon>Spiralia</taxon>
        <taxon>Lophotrochozoa</taxon>
        <taxon>Annelida</taxon>
        <taxon>Polychaeta</taxon>
        <taxon>Sedentaria</taxon>
        <taxon>Canalipalpata</taxon>
        <taxon>Sabellida</taxon>
        <taxon>Siboglinidae</taxon>
        <taxon>Ridgeia</taxon>
    </lineage>
</organism>
<keyword evidence="4" id="KW-1185">Reference proteome</keyword>
<evidence type="ECO:0000313" key="4">
    <source>
        <dbReference type="Proteomes" id="UP001209878"/>
    </source>
</evidence>